<reference evidence="3" key="1">
    <citation type="submission" date="2017-02" db="EMBL/GenBank/DDBJ databases">
        <authorList>
            <person name="Varghese N."/>
            <person name="Submissions S."/>
        </authorList>
    </citation>
    <scope>NUCLEOTIDE SEQUENCE [LARGE SCALE GENOMIC DNA]</scope>
    <source>
        <strain evidence="3">ATCC BAA-34</strain>
    </source>
</reference>
<gene>
    <name evidence="2" type="ORF">SAMN02745119_02121</name>
</gene>
<dbReference type="RefSeq" id="WP_078790400.1">
    <property type="nucleotide sequence ID" value="NZ_FUWR01000011.1"/>
</dbReference>
<dbReference type="GO" id="GO:0008757">
    <property type="term" value="F:S-adenosylmethionine-dependent methyltransferase activity"/>
    <property type="evidence" value="ECO:0007669"/>
    <property type="project" value="InterPro"/>
</dbReference>
<keyword evidence="2" id="KW-0808">Transferase</keyword>
<dbReference type="PANTHER" id="PTHR24422:SF10">
    <property type="entry name" value="CHEMOTAXIS PROTEIN METHYLTRANSFERASE 2"/>
    <property type="match status" value="1"/>
</dbReference>
<organism evidence="2 3">
    <name type="scientific">Trichlorobacter thiogenes</name>
    <dbReference type="NCBI Taxonomy" id="115783"/>
    <lineage>
        <taxon>Bacteria</taxon>
        <taxon>Pseudomonadati</taxon>
        <taxon>Thermodesulfobacteriota</taxon>
        <taxon>Desulfuromonadia</taxon>
        <taxon>Geobacterales</taxon>
        <taxon>Geobacteraceae</taxon>
        <taxon>Trichlorobacter</taxon>
    </lineage>
</organism>
<dbReference type="STRING" id="115783.SAMN02745119_02121"/>
<evidence type="ECO:0000313" key="2">
    <source>
        <dbReference type="EMBL" id="SJZ95879.1"/>
    </source>
</evidence>
<dbReference type="PRINTS" id="PR00996">
    <property type="entry name" value="CHERMTFRASE"/>
</dbReference>
<dbReference type="PANTHER" id="PTHR24422">
    <property type="entry name" value="CHEMOTAXIS PROTEIN METHYLTRANSFERASE"/>
    <property type="match status" value="1"/>
</dbReference>
<dbReference type="Proteomes" id="UP000190102">
    <property type="component" value="Unassembled WGS sequence"/>
</dbReference>
<proteinExistence type="predicted"/>
<dbReference type="Pfam" id="PF01739">
    <property type="entry name" value="CheR"/>
    <property type="match status" value="1"/>
</dbReference>
<name>A0A1T4PWP4_9BACT</name>
<dbReference type="PROSITE" id="PS50123">
    <property type="entry name" value="CHER"/>
    <property type="match status" value="1"/>
</dbReference>
<evidence type="ECO:0000259" key="1">
    <source>
        <dbReference type="PROSITE" id="PS50123"/>
    </source>
</evidence>
<evidence type="ECO:0000313" key="3">
    <source>
        <dbReference type="Proteomes" id="UP000190102"/>
    </source>
</evidence>
<keyword evidence="2" id="KW-0489">Methyltransferase</keyword>
<dbReference type="InterPro" id="IPR050903">
    <property type="entry name" value="Bact_Chemotaxis_MeTrfase"/>
</dbReference>
<feature type="domain" description="CheR-type methyltransferase" evidence="1">
    <location>
        <begin position="1"/>
        <end position="202"/>
    </location>
</feature>
<dbReference type="InterPro" id="IPR029063">
    <property type="entry name" value="SAM-dependent_MTases_sf"/>
</dbReference>
<accession>A0A1T4PWP4</accession>
<dbReference type="OrthoDB" id="9786165at2"/>
<keyword evidence="3" id="KW-1185">Reference proteome</keyword>
<dbReference type="AlphaFoldDB" id="A0A1T4PWP4"/>
<dbReference type="SMART" id="SM00138">
    <property type="entry name" value="MeTrc"/>
    <property type="match status" value="1"/>
</dbReference>
<dbReference type="InterPro" id="IPR000780">
    <property type="entry name" value="CheR_MeTrfase"/>
</dbReference>
<sequence length="202" mass="23336">MAFTFFFRDLPVLEYAVEHTLKLALGRLRIKVWDAGCALGQEPYTLAILFAERMGEMGFNTLYLDATDYDSENNFGDIVTAAEYKSEELQRIPPEIFDKYFEKVAAKPGYHKVIDRIRNRVFFKYNDLLKLQPVGSDYSLIVCKNVLLHFSYEQRIEVLKMYHRSLAPGGYFATENTQKIPGEISHLFEQVAPDAQLFRKVG</sequence>
<protein>
    <submittedName>
        <fullName evidence="2">MCP methyltransferase, CheR-type</fullName>
    </submittedName>
</protein>
<dbReference type="GO" id="GO:0032259">
    <property type="term" value="P:methylation"/>
    <property type="evidence" value="ECO:0007669"/>
    <property type="project" value="UniProtKB-KW"/>
</dbReference>
<dbReference type="InterPro" id="IPR022642">
    <property type="entry name" value="CheR_C"/>
</dbReference>
<dbReference type="EMBL" id="FUWR01000011">
    <property type="protein sequence ID" value="SJZ95879.1"/>
    <property type="molecule type" value="Genomic_DNA"/>
</dbReference>
<dbReference type="SUPFAM" id="SSF53335">
    <property type="entry name" value="S-adenosyl-L-methionine-dependent methyltransferases"/>
    <property type="match status" value="1"/>
</dbReference>
<dbReference type="Gene3D" id="3.40.50.150">
    <property type="entry name" value="Vaccinia Virus protein VP39"/>
    <property type="match status" value="1"/>
</dbReference>